<dbReference type="GO" id="GO:0016020">
    <property type="term" value="C:membrane"/>
    <property type="evidence" value="ECO:0007669"/>
    <property type="project" value="InterPro"/>
</dbReference>
<dbReference type="GO" id="GO:0007155">
    <property type="term" value="P:cell adhesion"/>
    <property type="evidence" value="ECO:0007669"/>
    <property type="project" value="InterPro"/>
</dbReference>
<evidence type="ECO:0000256" key="12">
    <source>
        <dbReference type="SAM" id="Phobius"/>
    </source>
</evidence>
<comment type="caution">
    <text evidence="13">The sequence shown here is derived from an EMBL/GenBank/DDBJ whole genome shotgun (WGS) entry which is preliminary data.</text>
</comment>
<evidence type="ECO:0000256" key="10">
    <source>
        <dbReference type="RuleBase" id="RU366077"/>
    </source>
</evidence>
<protein>
    <recommendedName>
        <fullName evidence="7 10">Leishmanolysin-like peptidase</fullName>
        <ecNumber evidence="10">3.4.24.-</ecNumber>
    </recommendedName>
</protein>
<dbReference type="Proteomes" id="UP001497525">
    <property type="component" value="Unassembled WGS sequence"/>
</dbReference>
<keyword evidence="6 9" id="KW-0482">Metalloprotease</keyword>
<accession>A0AAV2TST7</accession>
<dbReference type="SUPFAM" id="SSF55486">
    <property type="entry name" value="Metalloproteases ('zincins'), catalytic domain"/>
    <property type="match status" value="1"/>
</dbReference>
<dbReference type="GO" id="GO:0004222">
    <property type="term" value="F:metalloendopeptidase activity"/>
    <property type="evidence" value="ECO:0007669"/>
    <property type="project" value="UniProtKB-UniRule"/>
</dbReference>
<feature type="region of interest" description="Disordered" evidence="11">
    <location>
        <begin position="258"/>
        <end position="278"/>
    </location>
</feature>
<keyword evidence="12" id="KW-1133">Transmembrane helix</keyword>
<dbReference type="AlphaFoldDB" id="A0AAV2TST7"/>
<keyword evidence="2 10" id="KW-0645">Protease</keyword>
<feature type="chain" id="PRO_5043090844" description="Leishmanolysin-like peptidase" evidence="10">
    <location>
        <begin position="32"/>
        <end position="648"/>
    </location>
</feature>
<keyword evidence="12" id="KW-0472">Membrane</keyword>
<comment type="cofactor">
    <cofactor evidence="9 10">
        <name>Zn(2+)</name>
        <dbReference type="ChEBI" id="CHEBI:29105"/>
    </cofactor>
    <text evidence="9 10">Binds 1 zinc ion per subunit.</text>
</comment>
<feature type="signal peptide" evidence="10">
    <location>
        <begin position="1"/>
        <end position="31"/>
    </location>
</feature>
<sequence length="648" mass="71651">MKLFACLILEQNRFFAILGCLVVLLLGYNEAETTCSVPTKVNLSFHATTSVLPVAGIVPNTLRITAYYTPAFEALQNAERVKSEIIEPSLDIWRQALVAKNPTGGKYLAKRDCSYADSQLYTDKQGRVHEYCASGCASVTTCYGIEVPNSYLGECRIMKDGSPTITIPAGDGIAETDYLLIVDSSSYQNCKKPTIAFATACQLESVYNRPTLGMLNICPDEIQVEFPLVIRSKSAVIHELAHALGFAPTLYAFMRDENGKPRTRRSPETGMPDLGRNPMSGIFVPSKDTVGVVTRRWKSAETTTEEQVLTLRTPNLLRYARTHFGCPDMDGVDLENQGGTGTASAHFEARLVNDELMSGGIVAEGHLSGLTLSYFKDSGWYEVNMNKAQKWTYGKGLGCDFVKKSCYEYMEIQKSAGKSFAPYCVSKPEEVYCIDYSNAYGSCNLKKYDTELPPKYRYFKSIGDIESSLVPYYAGNSVLMDYCPVLEPYYAVSLTGFCGHNDNNRFISEDQNYHLEAYGDNAACIAHADDWVTYINGENKTLPGYYASCHKYQCSETLGVVITIGNQTYPCSVAGRPIHIETFGYEKQLRGLAVCPPCSTLCENCPGSLKSKATGPTQNLWASKSLPVFIFLYAFILYYVPQILPALA</sequence>
<feature type="binding site" evidence="9">
    <location>
        <position position="242"/>
    </location>
    <ligand>
        <name>Zn(2+)</name>
        <dbReference type="ChEBI" id="CHEBI:29105"/>
        <note>catalytic</note>
    </ligand>
</feature>
<evidence type="ECO:0000256" key="6">
    <source>
        <dbReference type="ARBA" id="ARBA00023049"/>
    </source>
</evidence>
<dbReference type="PANTHER" id="PTHR10942">
    <property type="entry name" value="LEISHMANOLYSIN-LIKE PEPTIDASE"/>
    <property type="match status" value="1"/>
</dbReference>
<evidence type="ECO:0000256" key="7">
    <source>
        <dbReference type="ARBA" id="ARBA00039717"/>
    </source>
</evidence>
<dbReference type="Pfam" id="PF01457">
    <property type="entry name" value="Peptidase_M8"/>
    <property type="match status" value="1"/>
</dbReference>
<dbReference type="EC" id="3.4.24.-" evidence="10"/>
<evidence type="ECO:0000256" key="1">
    <source>
        <dbReference type="ARBA" id="ARBA00005860"/>
    </source>
</evidence>
<dbReference type="FunFam" id="3.90.132.10:FF:000001">
    <property type="entry name" value="leishmanolysin-like peptidase isoform X2"/>
    <property type="match status" value="1"/>
</dbReference>
<dbReference type="PANTHER" id="PTHR10942:SF0">
    <property type="entry name" value="LEISHMANOLYSIN-LIKE PEPTIDASE"/>
    <property type="match status" value="1"/>
</dbReference>
<name>A0AAV2TST7_CALDB</name>
<evidence type="ECO:0000256" key="2">
    <source>
        <dbReference type="ARBA" id="ARBA00022670"/>
    </source>
</evidence>
<evidence type="ECO:0000313" key="14">
    <source>
        <dbReference type="Proteomes" id="UP001497525"/>
    </source>
</evidence>
<dbReference type="InterPro" id="IPR001577">
    <property type="entry name" value="Peptidase_M8"/>
</dbReference>
<reference evidence="13" key="1">
    <citation type="submission" date="2024-06" db="EMBL/GenBank/DDBJ databases">
        <authorList>
            <person name="Liu X."/>
            <person name="Lenzi L."/>
            <person name="Haldenby T S."/>
            <person name="Uol C."/>
        </authorList>
    </citation>
    <scope>NUCLEOTIDE SEQUENCE</scope>
</reference>
<keyword evidence="5 9" id="KW-0862">Zinc</keyword>
<dbReference type="GO" id="GO:0046872">
    <property type="term" value="F:metal ion binding"/>
    <property type="evidence" value="ECO:0007669"/>
    <property type="project" value="UniProtKB-KW"/>
</dbReference>
<keyword evidence="4 10" id="KW-0378">Hydrolase</keyword>
<feature type="binding site" evidence="9">
    <location>
        <position position="238"/>
    </location>
    <ligand>
        <name>Zn(2+)</name>
        <dbReference type="ChEBI" id="CHEBI:29105"/>
        <note>catalytic</note>
    </ligand>
</feature>
<feature type="transmembrane region" description="Helical" evidence="12">
    <location>
        <begin position="620"/>
        <end position="640"/>
    </location>
</feature>
<dbReference type="GO" id="GO:0005737">
    <property type="term" value="C:cytoplasm"/>
    <property type="evidence" value="ECO:0007669"/>
    <property type="project" value="TreeGrafter"/>
</dbReference>
<keyword evidence="10" id="KW-0732">Signal</keyword>
<feature type="active site" evidence="8">
    <location>
        <position position="239"/>
    </location>
</feature>
<evidence type="ECO:0000256" key="4">
    <source>
        <dbReference type="ARBA" id="ARBA00022801"/>
    </source>
</evidence>
<dbReference type="Gene3D" id="3.90.132.10">
    <property type="entry name" value="Leishmanolysin , domain 2"/>
    <property type="match status" value="1"/>
</dbReference>
<keyword evidence="3 9" id="KW-0479">Metal-binding</keyword>
<evidence type="ECO:0000256" key="11">
    <source>
        <dbReference type="SAM" id="MobiDB-lite"/>
    </source>
</evidence>
<evidence type="ECO:0000256" key="3">
    <source>
        <dbReference type="ARBA" id="ARBA00022723"/>
    </source>
</evidence>
<organism evidence="13 14">
    <name type="scientific">Calicophoron daubneyi</name>
    <name type="common">Rumen fluke</name>
    <name type="synonym">Paramphistomum daubneyi</name>
    <dbReference type="NCBI Taxonomy" id="300641"/>
    <lineage>
        <taxon>Eukaryota</taxon>
        <taxon>Metazoa</taxon>
        <taxon>Spiralia</taxon>
        <taxon>Lophotrochozoa</taxon>
        <taxon>Platyhelminthes</taxon>
        <taxon>Trematoda</taxon>
        <taxon>Digenea</taxon>
        <taxon>Plagiorchiida</taxon>
        <taxon>Pronocephalata</taxon>
        <taxon>Paramphistomoidea</taxon>
        <taxon>Paramphistomidae</taxon>
        <taxon>Calicophoron</taxon>
    </lineage>
</organism>
<evidence type="ECO:0000313" key="13">
    <source>
        <dbReference type="EMBL" id="CAL5138442.1"/>
    </source>
</evidence>
<evidence type="ECO:0000256" key="9">
    <source>
        <dbReference type="PIRSR" id="PIRSR601577-2"/>
    </source>
</evidence>
<evidence type="ECO:0000256" key="8">
    <source>
        <dbReference type="PIRSR" id="PIRSR601577-1"/>
    </source>
</evidence>
<dbReference type="EMBL" id="CAXLJL010000489">
    <property type="protein sequence ID" value="CAL5138442.1"/>
    <property type="molecule type" value="Genomic_DNA"/>
</dbReference>
<dbReference type="Gene3D" id="3.10.170.20">
    <property type="match status" value="1"/>
</dbReference>
<gene>
    <name evidence="13" type="ORF">CDAUBV1_LOCUS13262</name>
</gene>
<evidence type="ECO:0000256" key="5">
    <source>
        <dbReference type="ARBA" id="ARBA00022833"/>
    </source>
</evidence>
<feature type="binding site" evidence="9">
    <location>
        <position position="346"/>
    </location>
    <ligand>
        <name>Zn(2+)</name>
        <dbReference type="ChEBI" id="CHEBI:29105"/>
        <note>catalytic</note>
    </ligand>
</feature>
<keyword evidence="12" id="KW-0812">Transmembrane</keyword>
<comment type="similarity">
    <text evidence="1 10">Belongs to the peptidase M8 family.</text>
</comment>
<dbReference type="GO" id="GO:0006508">
    <property type="term" value="P:proteolysis"/>
    <property type="evidence" value="ECO:0007669"/>
    <property type="project" value="UniProtKB-KW"/>
</dbReference>
<proteinExistence type="inferred from homology"/>
<dbReference type="Gene3D" id="2.10.55.10">
    <property type="entry name" value="Leishmanolysin domain 3"/>
    <property type="match status" value="1"/>
</dbReference>